<gene>
    <name evidence="1" type="ORF">ATR_1841</name>
    <name evidence="2" type="ORF">CRU87_09190</name>
</gene>
<dbReference type="KEGG" id="atp:ATR_1841"/>
<dbReference type="RefSeq" id="WP_115429136.1">
    <property type="nucleotide sequence ID" value="NZ_CP031367.1"/>
</dbReference>
<organism evidence="1 3">
    <name type="scientific">Aliarcobacter trophiarum LMG 25534</name>
    <dbReference type="NCBI Taxonomy" id="1032241"/>
    <lineage>
        <taxon>Bacteria</taxon>
        <taxon>Pseudomonadati</taxon>
        <taxon>Campylobacterota</taxon>
        <taxon>Epsilonproteobacteria</taxon>
        <taxon>Campylobacterales</taxon>
        <taxon>Arcobacteraceae</taxon>
        <taxon>Aliarcobacter</taxon>
    </lineage>
</organism>
<evidence type="ECO:0000313" key="1">
    <source>
        <dbReference type="EMBL" id="AXK49658.1"/>
    </source>
</evidence>
<dbReference type="EMBL" id="PDKD01000022">
    <property type="protein sequence ID" value="RXJ89391.1"/>
    <property type="molecule type" value="Genomic_DNA"/>
</dbReference>
<evidence type="ECO:0000313" key="4">
    <source>
        <dbReference type="Proteomes" id="UP000289132"/>
    </source>
</evidence>
<proteinExistence type="predicted"/>
<dbReference type="AlphaFoldDB" id="A0AAD0QLV5"/>
<evidence type="ECO:0000313" key="2">
    <source>
        <dbReference type="EMBL" id="RXJ89391.1"/>
    </source>
</evidence>
<dbReference type="Proteomes" id="UP000254504">
    <property type="component" value="Chromosome"/>
</dbReference>
<sequence>MQKEELSSEDFEHIEDYLDYMQCMERNREDEIHIIPFEPSNEYCACQSVKGAMYCHYCEPDNNEENQFIFSPCHDPKYDICEHCYIPD</sequence>
<keyword evidence="4" id="KW-1185">Reference proteome</keyword>
<reference evidence="2 4" key="1">
    <citation type="submission" date="2017-10" db="EMBL/GenBank/DDBJ databases">
        <title>Genomics of the genus Arcobacter.</title>
        <authorList>
            <person name="Perez-Cataluna A."/>
            <person name="Figueras M.J."/>
        </authorList>
    </citation>
    <scope>NUCLEOTIDE SEQUENCE [LARGE SCALE GENOMIC DNA]</scope>
    <source>
        <strain evidence="2 4">LMG 25534</strain>
    </source>
</reference>
<evidence type="ECO:0000313" key="3">
    <source>
        <dbReference type="Proteomes" id="UP000254504"/>
    </source>
</evidence>
<protein>
    <submittedName>
        <fullName evidence="1">Uncharacterized protein</fullName>
    </submittedName>
</protein>
<reference evidence="1 3" key="2">
    <citation type="submission" date="2018-07" db="EMBL/GenBank/DDBJ databases">
        <title>Complete genome of the Arcobacter trophiarum type strain LMG 25534.</title>
        <authorList>
            <person name="Miller W.G."/>
            <person name="Yee E."/>
        </authorList>
    </citation>
    <scope>NUCLEOTIDE SEQUENCE [LARGE SCALE GENOMIC DNA]</scope>
    <source>
        <strain evidence="1 3">LMG 25534</strain>
    </source>
</reference>
<dbReference type="EMBL" id="CP031367">
    <property type="protein sequence ID" value="AXK49658.1"/>
    <property type="molecule type" value="Genomic_DNA"/>
</dbReference>
<accession>A0AAD0QLV5</accession>
<name>A0AAD0QLV5_9BACT</name>
<dbReference type="Proteomes" id="UP000289132">
    <property type="component" value="Unassembled WGS sequence"/>
</dbReference>